<feature type="domain" description="Malate synthase TIM barrel" evidence="9">
    <location>
        <begin position="161"/>
        <end position="403"/>
    </location>
</feature>
<keyword evidence="5 8" id="KW-0808">Transferase</keyword>
<evidence type="ECO:0000259" key="10">
    <source>
        <dbReference type="Pfam" id="PF20656"/>
    </source>
</evidence>
<dbReference type="GO" id="GO:0006097">
    <property type="term" value="P:glyoxylate cycle"/>
    <property type="evidence" value="ECO:0007669"/>
    <property type="project" value="UniProtKB-UniPathway"/>
</dbReference>
<dbReference type="InterPro" id="IPR001465">
    <property type="entry name" value="Malate_synthase_TIM"/>
</dbReference>
<dbReference type="Proteomes" id="UP000253831">
    <property type="component" value="Unassembled WGS sequence"/>
</dbReference>
<protein>
    <recommendedName>
        <fullName evidence="2 8">Malate synthase</fullName>
        <ecNumber evidence="2 8">2.3.3.9</ecNumber>
    </recommendedName>
</protein>
<comment type="similarity">
    <text evidence="1 8">Belongs to the malate synthase family.</text>
</comment>
<dbReference type="GO" id="GO:0005737">
    <property type="term" value="C:cytoplasm"/>
    <property type="evidence" value="ECO:0007669"/>
    <property type="project" value="TreeGrafter"/>
</dbReference>
<keyword evidence="3 8" id="KW-0329">Glyoxylate bypass</keyword>
<sequence>MSLNLPAGMEINAPIKPAYETILTTDALALVAKLHRAFEGVRQELLQARIDRQAAIDAGEVPDFLPETRNIREGDWSVSPLPKALERRHSEITGPVEAKMVINAFNSGADSYMADFEDSNSPKWDNQIQGQVNLYQAIRHELSFVNEAGKEYRLNDKVATLQIRPRGWHLDEKHVTVDGRRVSGGIFDFALVFFHNAKEQIARGAGPFYYLPKMESHLEARLWNDIFVMAQEHIGLPRGTIKATVLVETILATFEMEEILYELREHSAGLNAGRWDYIFSCIKKFKKDPDFCLANRAAITMEVPFMRSYALQLVKICHSRGAPAMGGMSALIPIKNDPEANEKALAGIRHDKARDAKDGFDGGWVAHPGLVSIAAEEFQKVLGDRPNQWEKQRHEVFTAADFLDFQPSQPITEAGVRNNINVGIHYLGSWLAGNGCVPIHNLMEDAATAEISRSQVWQWVVSPKGVLDDGRKVTAAMVRGMIAEELAKVKAAVSQQGEETATYEQAAVIFDKMSLSAEYPEFLTLPLYEAMD</sequence>
<evidence type="ECO:0000313" key="12">
    <source>
        <dbReference type="EMBL" id="RDE52286.1"/>
    </source>
</evidence>
<dbReference type="Gene3D" id="3.20.20.360">
    <property type="entry name" value="Malate synthase, domain 3"/>
    <property type="match status" value="1"/>
</dbReference>
<evidence type="ECO:0000256" key="5">
    <source>
        <dbReference type="ARBA" id="ARBA00022679"/>
    </source>
</evidence>
<dbReference type="PROSITE" id="PS00510">
    <property type="entry name" value="MALATE_SYNTHASE"/>
    <property type="match status" value="1"/>
</dbReference>
<dbReference type="FunFam" id="3.20.20.360:FF:000001">
    <property type="entry name" value="Malate synthase"/>
    <property type="match status" value="1"/>
</dbReference>
<dbReference type="InterPro" id="IPR046363">
    <property type="entry name" value="MS_N_TIM-barrel_dom"/>
</dbReference>
<feature type="active site" description="Proton donor" evidence="7">
    <location>
        <position position="445"/>
    </location>
</feature>
<dbReference type="Pfam" id="PF20659">
    <property type="entry name" value="MS_C"/>
    <property type="match status" value="1"/>
</dbReference>
<dbReference type="InterPro" id="IPR006252">
    <property type="entry name" value="Malate_synthA"/>
</dbReference>
<evidence type="ECO:0000256" key="8">
    <source>
        <dbReference type="RuleBase" id="RU000555"/>
    </source>
</evidence>
<evidence type="ECO:0000259" key="9">
    <source>
        <dbReference type="Pfam" id="PF01274"/>
    </source>
</evidence>
<evidence type="ECO:0000256" key="2">
    <source>
        <dbReference type="ARBA" id="ARBA00012636"/>
    </source>
</evidence>
<dbReference type="EC" id="2.3.3.9" evidence="2 8"/>
<dbReference type="GO" id="GO:0004474">
    <property type="term" value="F:malate synthase activity"/>
    <property type="evidence" value="ECO:0007669"/>
    <property type="project" value="UniProtKB-EC"/>
</dbReference>
<reference evidence="12 13" key="1">
    <citation type="submission" date="2018-05" db="EMBL/GenBank/DDBJ databases">
        <title>Integrated omic analyses show evidence that a Ca. Accumulibacter phosphatis strain performs denitrification under micro-aerobic conditions.</title>
        <authorList>
            <person name="Camejo P.Y."/>
            <person name="Katherine M.D."/>
            <person name="Daniel N.R."/>
        </authorList>
    </citation>
    <scope>NUCLEOTIDE SEQUENCE [LARGE SCALE GENOMIC DNA]</scope>
    <source>
        <strain evidence="12">UW-LDO-IC</strain>
    </source>
</reference>
<keyword evidence="12" id="KW-0012">Acyltransferase</keyword>
<evidence type="ECO:0000256" key="4">
    <source>
        <dbReference type="ARBA" id="ARBA00022532"/>
    </source>
</evidence>
<dbReference type="PANTHER" id="PTHR42902:SF1">
    <property type="entry name" value="MALATE SYNTHASE 1-RELATED"/>
    <property type="match status" value="1"/>
</dbReference>
<evidence type="ECO:0000256" key="3">
    <source>
        <dbReference type="ARBA" id="ARBA00022435"/>
    </source>
</evidence>
<dbReference type="Pfam" id="PF01274">
    <property type="entry name" value="MS_TIM-barrel"/>
    <property type="match status" value="1"/>
</dbReference>
<dbReference type="InterPro" id="IPR048355">
    <property type="entry name" value="MS_C"/>
</dbReference>
<comment type="caution">
    <text evidence="12">The sequence shown here is derived from an EMBL/GenBank/DDBJ whole genome shotgun (WGS) entry which is preliminary data.</text>
</comment>
<name>A0A369XTY5_9PROT</name>
<feature type="domain" description="Malate synthase N-terminal" evidence="10">
    <location>
        <begin position="8"/>
        <end position="69"/>
    </location>
</feature>
<organism evidence="12 13">
    <name type="scientific">Candidatus Accumulibacter meliphilus</name>
    <dbReference type="NCBI Taxonomy" id="2211374"/>
    <lineage>
        <taxon>Bacteria</taxon>
        <taxon>Pseudomonadati</taxon>
        <taxon>Pseudomonadota</taxon>
        <taxon>Betaproteobacteria</taxon>
        <taxon>Candidatus Accumulibacter</taxon>
    </lineage>
</organism>
<dbReference type="Pfam" id="PF20656">
    <property type="entry name" value="MS_N"/>
    <property type="match status" value="1"/>
</dbReference>
<dbReference type="UniPathway" id="UPA00703">
    <property type="reaction ID" value="UER00720"/>
</dbReference>
<keyword evidence="4 8" id="KW-0816">Tricarboxylic acid cycle</keyword>
<dbReference type="PIRSF" id="PIRSF001363">
    <property type="entry name" value="Malate_synth"/>
    <property type="match status" value="1"/>
</dbReference>
<gene>
    <name evidence="12" type="ORF">DVS81_00485</name>
</gene>
<dbReference type="FunFam" id="1.20.1220.12:FF:000001">
    <property type="entry name" value="Malate synthase"/>
    <property type="match status" value="1"/>
</dbReference>
<evidence type="ECO:0000259" key="11">
    <source>
        <dbReference type="Pfam" id="PF20659"/>
    </source>
</evidence>
<dbReference type="Gene3D" id="1.20.1220.12">
    <property type="entry name" value="Malate synthase, domain III"/>
    <property type="match status" value="1"/>
</dbReference>
<dbReference type="NCBIfam" id="TIGR01344">
    <property type="entry name" value="malate_syn_A"/>
    <property type="match status" value="1"/>
</dbReference>
<dbReference type="EMBL" id="QPGA01000001">
    <property type="protein sequence ID" value="RDE52286.1"/>
    <property type="molecule type" value="Genomic_DNA"/>
</dbReference>
<evidence type="ECO:0000256" key="1">
    <source>
        <dbReference type="ARBA" id="ARBA00006394"/>
    </source>
</evidence>
<proteinExistence type="inferred from homology"/>
<feature type="domain" description="Malate synthase C-terminal" evidence="11">
    <location>
        <begin position="411"/>
        <end position="530"/>
    </location>
</feature>
<dbReference type="CDD" id="cd00727">
    <property type="entry name" value="malate_synt_A"/>
    <property type="match status" value="1"/>
</dbReference>
<dbReference type="InterPro" id="IPR044856">
    <property type="entry name" value="Malate_synth_C_sf"/>
</dbReference>
<feature type="active site" description="Proton acceptor" evidence="7">
    <location>
        <position position="164"/>
    </location>
</feature>
<dbReference type="SUPFAM" id="SSF51645">
    <property type="entry name" value="Malate synthase G"/>
    <property type="match status" value="1"/>
</dbReference>
<evidence type="ECO:0000256" key="7">
    <source>
        <dbReference type="PIRSR" id="PIRSR001363-1"/>
    </source>
</evidence>
<dbReference type="InterPro" id="IPR048356">
    <property type="entry name" value="MS_N"/>
</dbReference>
<dbReference type="PANTHER" id="PTHR42902">
    <property type="entry name" value="MALATE SYNTHASE"/>
    <property type="match status" value="1"/>
</dbReference>
<comment type="pathway">
    <text evidence="8">Carbohydrate metabolism; glyoxylate cycle; (S)-malate from isocitrate: step 2/2.</text>
</comment>
<accession>A0A369XTY5</accession>
<evidence type="ECO:0000256" key="6">
    <source>
        <dbReference type="ARBA" id="ARBA00047918"/>
    </source>
</evidence>
<dbReference type="InterPro" id="IPR011076">
    <property type="entry name" value="Malate_synth_sf"/>
</dbReference>
<dbReference type="RefSeq" id="WP_332355592.1">
    <property type="nucleotide sequence ID" value="NZ_JAZKTZ010000008.1"/>
</dbReference>
<dbReference type="AlphaFoldDB" id="A0A369XTY5"/>
<dbReference type="InterPro" id="IPR019830">
    <property type="entry name" value="Malate_synthase_CS"/>
</dbReference>
<comment type="catalytic activity">
    <reaction evidence="6 8">
        <text>glyoxylate + acetyl-CoA + H2O = (S)-malate + CoA + H(+)</text>
        <dbReference type="Rhea" id="RHEA:18181"/>
        <dbReference type="ChEBI" id="CHEBI:15377"/>
        <dbReference type="ChEBI" id="CHEBI:15378"/>
        <dbReference type="ChEBI" id="CHEBI:15589"/>
        <dbReference type="ChEBI" id="CHEBI:36655"/>
        <dbReference type="ChEBI" id="CHEBI:57287"/>
        <dbReference type="ChEBI" id="CHEBI:57288"/>
        <dbReference type="EC" id="2.3.3.9"/>
    </reaction>
</comment>
<dbReference type="GO" id="GO:0006099">
    <property type="term" value="P:tricarboxylic acid cycle"/>
    <property type="evidence" value="ECO:0007669"/>
    <property type="project" value="UniProtKB-KW"/>
</dbReference>
<evidence type="ECO:0000313" key="13">
    <source>
        <dbReference type="Proteomes" id="UP000253831"/>
    </source>
</evidence>